<accession>A0A172Q1T9</accession>
<dbReference type="EMBL" id="KU878969">
    <property type="protein sequence ID" value="AND75955.1"/>
    <property type="molecule type" value="Genomic_DNA"/>
</dbReference>
<gene>
    <name evidence="1" type="ORF">MX01_10</name>
</gene>
<evidence type="ECO:0008006" key="3">
    <source>
        <dbReference type="Google" id="ProtNLM"/>
    </source>
</evidence>
<dbReference type="KEGG" id="vg:30308816"/>
<proteinExistence type="predicted"/>
<reference evidence="2" key="1">
    <citation type="submission" date="2016-03" db="EMBL/GenBank/DDBJ databases">
        <title>Genome analysis of T4 like phage of avian pathogenic Escherichia coli.</title>
        <authorList>
            <person name="Chen M."/>
            <person name="Xu J."/>
            <person name="Zhang W."/>
        </authorList>
    </citation>
    <scope>NUCLEOTIDE SEQUENCE [LARGE SCALE GENOMIC DNA]</scope>
</reference>
<name>A0A172Q1T9_9CAUD</name>
<dbReference type="RefSeq" id="YP_009323907.1">
    <property type="nucleotide sequence ID" value="NC_031934.1"/>
</dbReference>
<protein>
    <recommendedName>
        <fullName evidence="3">Transcriptional regulator</fullName>
    </recommendedName>
</protein>
<sequence>MNTFDPNAKYIVTPFSALKLHNQAYDILKKMTKGNEFRILSIEPDEFDNIKSVTVQECGVPEIHTIRLSQREIDSFIRLAPMASQLIDFDVLSTYVCPVKPPEIKESPMTTQTIEIGKTYKLVEPEIKTKALISGYKTLTDVFGEGEFIVEEFAKSDWFAKSYVIHGRRLDNNKIEKNLVYEAELILFQEVEEQDPTDLLCAAVSIRRPFDNPICGWVTDQWVEDGVELLNVVHAGDFSVVPRSAVVNVLN</sequence>
<keyword evidence="2" id="KW-1185">Reference proteome</keyword>
<evidence type="ECO:0000313" key="1">
    <source>
        <dbReference type="EMBL" id="AND75955.1"/>
    </source>
</evidence>
<dbReference type="GeneID" id="30308816"/>
<evidence type="ECO:0000313" key="2">
    <source>
        <dbReference type="Proteomes" id="UP000201283"/>
    </source>
</evidence>
<dbReference type="Proteomes" id="UP000201283">
    <property type="component" value="Genome"/>
</dbReference>
<dbReference type="Pfam" id="PF17613">
    <property type="entry name" value="motB"/>
    <property type="match status" value="1"/>
</dbReference>
<organism evidence="1 2">
    <name type="scientific">Escherichia phage MX01</name>
    <dbReference type="NCBI Taxonomy" id="1837930"/>
    <lineage>
        <taxon>Viruses</taxon>
        <taxon>Duplodnaviria</taxon>
        <taxon>Heunggongvirae</taxon>
        <taxon>Uroviricota</taxon>
        <taxon>Caudoviricetes</taxon>
        <taxon>Pantevenvirales</taxon>
        <taxon>Straboviridae</taxon>
        <taxon>Tevenvirinae</taxon>
        <taxon>Dhakavirus</taxon>
        <taxon>Dhakavirus mx01</taxon>
    </lineage>
</organism>
<dbReference type="InterPro" id="IPR020230">
    <property type="entry name" value="Tscrpt_reg_MotB"/>
</dbReference>